<dbReference type="OMA" id="ESEPNIY"/>
<reference evidence="3" key="2">
    <citation type="submission" date="2025-08" db="UniProtKB">
        <authorList>
            <consortium name="RefSeq"/>
        </authorList>
    </citation>
    <scope>IDENTIFICATION</scope>
    <source>
        <tissue evidence="3">Leaf</tissue>
    </source>
</reference>
<gene>
    <name evidence="3" type="primary">LOC107805479</name>
</gene>
<proteinExistence type="predicted"/>
<dbReference type="OrthoDB" id="1284937at2759"/>
<reference evidence="2" key="1">
    <citation type="journal article" date="2014" name="Nat. Commun.">
        <title>The tobacco genome sequence and its comparison with those of tomato and potato.</title>
        <authorList>
            <person name="Sierro N."/>
            <person name="Battey J.N."/>
            <person name="Ouadi S."/>
            <person name="Bakaher N."/>
            <person name="Bovet L."/>
            <person name="Willig A."/>
            <person name="Goepfert S."/>
            <person name="Peitsch M.C."/>
            <person name="Ivanov N.V."/>
        </authorList>
    </citation>
    <scope>NUCLEOTIDE SEQUENCE [LARGE SCALE GENOMIC DNA]</scope>
</reference>
<accession>A0A1S4B815</accession>
<name>A0A1S4B815_TOBAC</name>
<evidence type="ECO:0000313" key="2">
    <source>
        <dbReference type="Proteomes" id="UP000790787"/>
    </source>
</evidence>
<sequence>MTTSHIPDIKEPRNIKEALSKSHWVDAMTEEMQALHSNANWKLAPAWPDVNVVSSHWGFKTNLKADGSVERFKARLVAKGYSQIERVDFEDTFSPMVKATTIRIVLSVAITLNWDIK</sequence>
<organism evidence="2 3">
    <name type="scientific">Nicotiana tabacum</name>
    <name type="common">Common tobacco</name>
    <dbReference type="NCBI Taxonomy" id="4097"/>
    <lineage>
        <taxon>Eukaryota</taxon>
        <taxon>Viridiplantae</taxon>
        <taxon>Streptophyta</taxon>
        <taxon>Embryophyta</taxon>
        <taxon>Tracheophyta</taxon>
        <taxon>Spermatophyta</taxon>
        <taxon>Magnoliopsida</taxon>
        <taxon>eudicotyledons</taxon>
        <taxon>Gunneridae</taxon>
        <taxon>Pentapetalae</taxon>
        <taxon>asterids</taxon>
        <taxon>lamiids</taxon>
        <taxon>Solanales</taxon>
        <taxon>Solanaceae</taxon>
        <taxon>Nicotianoideae</taxon>
        <taxon>Nicotianeae</taxon>
        <taxon>Nicotiana</taxon>
    </lineage>
</organism>
<evidence type="ECO:0000313" key="3">
    <source>
        <dbReference type="RefSeq" id="XP_016485021.1"/>
    </source>
</evidence>
<dbReference type="InterPro" id="IPR013103">
    <property type="entry name" value="RVT_2"/>
</dbReference>
<dbReference type="AlphaFoldDB" id="A0A1S4B815"/>
<keyword evidence="2" id="KW-1185">Reference proteome</keyword>
<dbReference type="KEGG" id="nta:107805479"/>
<evidence type="ECO:0000259" key="1">
    <source>
        <dbReference type="Pfam" id="PF07727"/>
    </source>
</evidence>
<protein>
    <submittedName>
        <fullName evidence="3">Mitochondrial protein AtMg00820</fullName>
    </submittedName>
</protein>
<dbReference type="STRING" id="4097.A0A1S4B815"/>
<dbReference type="Pfam" id="PF07727">
    <property type="entry name" value="RVT_2"/>
    <property type="match status" value="1"/>
</dbReference>
<feature type="domain" description="Reverse transcriptase Ty1/copia-type" evidence="1">
    <location>
        <begin position="40"/>
        <end position="116"/>
    </location>
</feature>
<dbReference type="Proteomes" id="UP000790787">
    <property type="component" value="Chromosome 12"/>
</dbReference>
<dbReference type="PaxDb" id="4097-A0A1S4B815"/>
<dbReference type="RefSeq" id="XP_016485021.1">
    <property type="nucleotide sequence ID" value="XM_016629535.1"/>
</dbReference>
<dbReference type="GeneID" id="107805479"/>